<dbReference type="GO" id="GO:0005829">
    <property type="term" value="C:cytosol"/>
    <property type="evidence" value="ECO:0007669"/>
    <property type="project" value="UniProtKB-ARBA"/>
</dbReference>
<evidence type="ECO:0000256" key="3">
    <source>
        <dbReference type="ARBA" id="ARBA00038157"/>
    </source>
</evidence>
<keyword evidence="1" id="KW-0521">NADP</keyword>
<proteinExistence type="inferred from homology"/>
<evidence type="ECO:0000313" key="6">
    <source>
        <dbReference type="Proteomes" id="UP000224634"/>
    </source>
</evidence>
<dbReference type="InterPro" id="IPR023210">
    <property type="entry name" value="NADP_OxRdtase_dom"/>
</dbReference>
<dbReference type="AlphaFoldDB" id="A0A2B7Y1N2"/>
<comment type="caution">
    <text evidence="5">The sequence shown here is derived from an EMBL/GenBank/DDBJ whole genome shotgun (WGS) entry which is preliminary data.</text>
</comment>
<keyword evidence="2" id="KW-0560">Oxidoreductase</keyword>
<evidence type="ECO:0000259" key="4">
    <source>
        <dbReference type="Pfam" id="PF00248"/>
    </source>
</evidence>
<gene>
    <name evidence="5" type="ORF">AJ80_05550</name>
</gene>
<dbReference type="Pfam" id="PF00248">
    <property type="entry name" value="Aldo_ket_red"/>
    <property type="match status" value="1"/>
</dbReference>
<dbReference type="OrthoDB" id="48988at2759"/>
<dbReference type="Gene3D" id="3.20.20.100">
    <property type="entry name" value="NADP-dependent oxidoreductase domain"/>
    <property type="match status" value="1"/>
</dbReference>
<dbReference type="Proteomes" id="UP000224634">
    <property type="component" value="Unassembled WGS sequence"/>
</dbReference>
<sequence>MAIPLPPHYQAIVDDTKCTYKQLGSSGLKVSVPILGCMGFGNKEWVWDWVLDEEQSLKMLKAAWDRGINTWDTANVFSNGDSERVIGKALKKYEIPRQKVVIITKVFCTVGEHPENAMAYAEPLRGTKDYVNQSGLSRQSIINNVNASLERLQTDYIDVLMVHRSDDRVPYEETMQALDDLVRAGKVRYLGGSSMWTYQFARMQFCAESHGWTKFVCMQNHYSLIYREEEREMNRFCNETGVGIIPWAPLCRGHLARRLKDSQAGVTGRSKDEVINGSRYIAVKEDPDKKIIQRVEELADKKGWTMVDVALGWLNKRVTSPVVGMTSEKMMDEAIAVRGKTLTEEEEKYLEELYQPRTVSGHR</sequence>
<dbReference type="InterPro" id="IPR050523">
    <property type="entry name" value="AKR_Detox_Biosynth"/>
</dbReference>
<dbReference type="FunFam" id="3.20.20.100:FF:000004">
    <property type="entry name" value="Oxidoreductase, aldo/keto reductase"/>
    <property type="match status" value="1"/>
</dbReference>
<organism evidence="5 6">
    <name type="scientific">Polytolypa hystricis (strain UAMH7299)</name>
    <dbReference type="NCBI Taxonomy" id="1447883"/>
    <lineage>
        <taxon>Eukaryota</taxon>
        <taxon>Fungi</taxon>
        <taxon>Dikarya</taxon>
        <taxon>Ascomycota</taxon>
        <taxon>Pezizomycotina</taxon>
        <taxon>Eurotiomycetes</taxon>
        <taxon>Eurotiomycetidae</taxon>
        <taxon>Onygenales</taxon>
        <taxon>Onygenales incertae sedis</taxon>
        <taxon>Polytolypa</taxon>
    </lineage>
</organism>
<dbReference type="SUPFAM" id="SSF51430">
    <property type="entry name" value="NAD(P)-linked oxidoreductase"/>
    <property type="match status" value="1"/>
</dbReference>
<dbReference type="InterPro" id="IPR036812">
    <property type="entry name" value="NAD(P)_OxRdtase_dom_sf"/>
</dbReference>
<comment type="similarity">
    <text evidence="3">Belongs to the aldo/keto reductase family. Aldo/keto reductase 2 subfamily.</text>
</comment>
<evidence type="ECO:0000256" key="2">
    <source>
        <dbReference type="ARBA" id="ARBA00023002"/>
    </source>
</evidence>
<feature type="domain" description="NADP-dependent oxidoreductase" evidence="4">
    <location>
        <begin position="34"/>
        <end position="354"/>
    </location>
</feature>
<dbReference type="CDD" id="cd19079">
    <property type="entry name" value="AKR_EcYajO-like"/>
    <property type="match status" value="1"/>
</dbReference>
<accession>A0A2B7Y1N2</accession>
<reference evidence="5 6" key="1">
    <citation type="submission" date="2017-10" db="EMBL/GenBank/DDBJ databases">
        <title>Comparative genomics in systemic dimorphic fungi from Ajellomycetaceae.</title>
        <authorList>
            <person name="Munoz J.F."/>
            <person name="Mcewen J.G."/>
            <person name="Clay O.K."/>
            <person name="Cuomo C.A."/>
        </authorList>
    </citation>
    <scope>NUCLEOTIDE SEQUENCE [LARGE SCALE GENOMIC DNA]</scope>
    <source>
        <strain evidence="5 6">UAMH7299</strain>
    </source>
</reference>
<dbReference type="GO" id="GO:0016491">
    <property type="term" value="F:oxidoreductase activity"/>
    <property type="evidence" value="ECO:0007669"/>
    <property type="project" value="UniProtKB-KW"/>
</dbReference>
<dbReference type="PANTHER" id="PTHR43364:SF9">
    <property type="entry name" value="OXIDOREDUCTASE"/>
    <property type="match status" value="1"/>
</dbReference>
<evidence type="ECO:0000313" key="5">
    <source>
        <dbReference type="EMBL" id="PGH15366.1"/>
    </source>
</evidence>
<protein>
    <recommendedName>
        <fullName evidence="4">NADP-dependent oxidoreductase domain-containing protein</fullName>
    </recommendedName>
</protein>
<dbReference type="PANTHER" id="PTHR43364">
    <property type="entry name" value="NADH-SPECIFIC METHYLGLYOXAL REDUCTASE-RELATED"/>
    <property type="match status" value="1"/>
</dbReference>
<dbReference type="EMBL" id="PDNA01000083">
    <property type="protein sequence ID" value="PGH15366.1"/>
    <property type="molecule type" value="Genomic_DNA"/>
</dbReference>
<dbReference type="STRING" id="1447883.A0A2B7Y1N2"/>
<keyword evidence="6" id="KW-1185">Reference proteome</keyword>
<name>A0A2B7Y1N2_POLH7</name>
<evidence type="ECO:0000256" key="1">
    <source>
        <dbReference type="ARBA" id="ARBA00022857"/>
    </source>
</evidence>